<evidence type="ECO:0000313" key="3">
    <source>
        <dbReference type="Proteomes" id="UP001175228"/>
    </source>
</evidence>
<evidence type="ECO:0000313" key="2">
    <source>
        <dbReference type="EMBL" id="KAK0497539.1"/>
    </source>
</evidence>
<dbReference type="AlphaFoldDB" id="A0AA39Q9B3"/>
<dbReference type="EMBL" id="JAUEPU010000013">
    <property type="protein sequence ID" value="KAK0497539.1"/>
    <property type="molecule type" value="Genomic_DNA"/>
</dbReference>
<name>A0AA39Q9B3_9AGAR</name>
<proteinExistence type="predicted"/>
<protein>
    <submittedName>
        <fullName evidence="2">Uncharacterized protein</fullName>
    </submittedName>
</protein>
<feature type="compositionally biased region" description="Basic and acidic residues" evidence="1">
    <location>
        <begin position="409"/>
        <end position="423"/>
    </location>
</feature>
<keyword evidence="3" id="KW-1185">Reference proteome</keyword>
<dbReference type="Proteomes" id="UP001175228">
    <property type="component" value="Unassembled WGS sequence"/>
</dbReference>
<feature type="region of interest" description="Disordered" evidence="1">
    <location>
        <begin position="409"/>
        <end position="435"/>
    </location>
</feature>
<organism evidence="2 3">
    <name type="scientific">Armillaria luteobubalina</name>
    <dbReference type="NCBI Taxonomy" id="153913"/>
    <lineage>
        <taxon>Eukaryota</taxon>
        <taxon>Fungi</taxon>
        <taxon>Dikarya</taxon>
        <taxon>Basidiomycota</taxon>
        <taxon>Agaricomycotina</taxon>
        <taxon>Agaricomycetes</taxon>
        <taxon>Agaricomycetidae</taxon>
        <taxon>Agaricales</taxon>
        <taxon>Marasmiineae</taxon>
        <taxon>Physalacriaceae</taxon>
        <taxon>Armillaria</taxon>
    </lineage>
</organism>
<evidence type="ECO:0000256" key="1">
    <source>
        <dbReference type="SAM" id="MobiDB-lite"/>
    </source>
</evidence>
<gene>
    <name evidence="2" type="ORF">EDD18DRAFT_1104919</name>
</gene>
<accession>A0AA39Q9B3</accession>
<sequence length="435" mass="49134">MIRQRYACFETQQALWRILPAQSFSNSYETISSGRHSKPNLFISVVAVDGDNVHVRLTMRKLARALRSINMISAVVFQTSTDAVDPVLISSNRDRSASRHKSQKDVPPVPPYCLTEQQGRSENHRTVTCHHQAILFGYMHFPTVQISDGQIAALIVEKFTGPMKTHAQLYKFKKMLHFLAPKISQLTVTLRAFGFVQIINAPKFFVPFNGFWQDARSNNTVTNKPALYCPLILGNNDTSIAGLYSLRSLRVSSRNHIDTIVLSKARIFPLGTWYCDGFCSDVQGDEKSIDHPEALYDPDLSPISDLDLACTEALSDLANDWISRPLSDGRRHLLVQSESGKQMRRGDRNEDEACRCCYFELHMRCFTVLVAENYSEGVEDPRVDYDHDGTCSQRPTILAHVGHENFWRSRQAHDPPTAERQAESVDLIKSGATEN</sequence>
<reference evidence="2" key="1">
    <citation type="submission" date="2023-06" db="EMBL/GenBank/DDBJ databases">
        <authorList>
            <consortium name="Lawrence Berkeley National Laboratory"/>
            <person name="Ahrendt S."/>
            <person name="Sahu N."/>
            <person name="Indic B."/>
            <person name="Wong-Bajracharya J."/>
            <person name="Merenyi Z."/>
            <person name="Ke H.-M."/>
            <person name="Monk M."/>
            <person name="Kocsube S."/>
            <person name="Drula E."/>
            <person name="Lipzen A."/>
            <person name="Balint B."/>
            <person name="Henrissat B."/>
            <person name="Andreopoulos B."/>
            <person name="Martin F.M."/>
            <person name="Harder C.B."/>
            <person name="Rigling D."/>
            <person name="Ford K.L."/>
            <person name="Foster G.D."/>
            <person name="Pangilinan J."/>
            <person name="Papanicolaou A."/>
            <person name="Barry K."/>
            <person name="LaButti K."/>
            <person name="Viragh M."/>
            <person name="Koriabine M."/>
            <person name="Yan M."/>
            <person name="Riley R."/>
            <person name="Champramary S."/>
            <person name="Plett K.L."/>
            <person name="Tsai I.J."/>
            <person name="Slot J."/>
            <person name="Sipos G."/>
            <person name="Plett J."/>
            <person name="Nagy L.G."/>
            <person name="Grigoriev I.V."/>
        </authorList>
    </citation>
    <scope>NUCLEOTIDE SEQUENCE</scope>
    <source>
        <strain evidence="2">HWK02</strain>
    </source>
</reference>
<comment type="caution">
    <text evidence="2">The sequence shown here is derived from an EMBL/GenBank/DDBJ whole genome shotgun (WGS) entry which is preliminary data.</text>
</comment>